<sequence length="90" mass="10193">MKKSFSFTILILLVISVLDFNFSLTGLEKTPRSPTDGWCATQLPDQKPGKCNQDRCNIRCKNTRQFQVKGQATVGTCTSSNRCLCTWRCR</sequence>
<dbReference type="AlphaFoldDB" id="R0HFS8"/>
<name>R0HFS8_9BRAS</name>
<feature type="signal peptide" evidence="1">
    <location>
        <begin position="1"/>
        <end position="19"/>
    </location>
</feature>
<feature type="chain" id="PRO_5004341762" description="Knottin scorpion toxin-like domain-containing protein" evidence="1">
    <location>
        <begin position="20"/>
        <end position="90"/>
    </location>
</feature>
<organism evidence="2 3">
    <name type="scientific">Capsella rubella</name>
    <dbReference type="NCBI Taxonomy" id="81985"/>
    <lineage>
        <taxon>Eukaryota</taxon>
        <taxon>Viridiplantae</taxon>
        <taxon>Streptophyta</taxon>
        <taxon>Embryophyta</taxon>
        <taxon>Tracheophyta</taxon>
        <taxon>Spermatophyta</taxon>
        <taxon>Magnoliopsida</taxon>
        <taxon>eudicotyledons</taxon>
        <taxon>Gunneridae</taxon>
        <taxon>Pentapetalae</taxon>
        <taxon>rosids</taxon>
        <taxon>malvids</taxon>
        <taxon>Brassicales</taxon>
        <taxon>Brassicaceae</taxon>
        <taxon>Camelineae</taxon>
        <taxon>Capsella</taxon>
    </lineage>
</organism>
<reference evidence="3" key="1">
    <citation type="journal article" date="2013" name="Nat. Genet.">
        <title>The Capsella rubella genome and the genomic consequences of rapid mating system evolution.</title>
        <authorList>
            <person name="Slotte T."/>
            <person name="Hazzouri K.M."/>
            <person name="Agren J.A."/>
            <person name="Koenig D."/>
            <person name="Maumus F."/>
            <person name="Guo Y.L."/>
            <person name="Steige K."/>
            <person name="Platts A.E."/>
            <person name="Escobar J.S."/>
            <person name="Newman L.K."/>
            <person name="Wang W."/>
            <person name="Mandakova T."/>
            <person name="Vello E."/>
            <person name="Smith L.M."/>
            <person name="Henz S.R."/>
            <person name="Steffen J."/>
            <person name="Takuno S."/>
            <person name="Brandvain Y."/>
            <person name="Coop G."/>
            <person name="Andolfatto P."/>
            <person name="Hu T.T."/>
            <person name="Blanchette M."/>
            <person name="Clark R.M."/>
            <person name="Quesneville H."/>
            <person name="Nordborg M."/>
            <person name="Gaut B.S."/>
            <person name="Lysak M.A."/>
            <person name="Jenkins J."/>
            <person name="Grimwood J."/>
            <person name="Chapman J."/>
            <person name="Prochnik S."/>
            <person name="Shu S."/>
            <person name="Rokhsar D."/>
            <person name="Schmutz J."/>
            <person name="Weigel D."/>
            <person name="Wright S.I."/>
        </authorList>
    </citation>
    <scope>NUCLEOTIDE SEQUENCE [LARGE SCALE GENOMIC DNA]</scope>
    <source>
        <strain evidence="3">cv. Monte Gargano</strain>
    </source>
</reference>
<keyword evidence="1" id="KW-0732">Signal</keyword>
<evidence type="ECO:0000313" key="2">
    <source>
        <dbReference type="EMBL" id="EOA22633.1"/>
    </source>
</evidence>
<protein>
    <recommendedName>
        <fullName evidence="4">Knottin scorpion toxin-like domain-containing protein</fullName>
    </recommendedName>
</protein>
<dbReference type="EMBL" id="KB870810">
    <property type="protein sequence ID" value="EOA22633.1"/>
    <property type="molecule type" value="Genomic_DNA"/>
</dbReference>
<evidence type="ECO:0008006" key="4">
    <source>
        <dbReference type="Google" id="ProtNLM"/>
    </source>
</evidence>
<gene>
    <name evidence="2" type="ORF">CARUB_v10003303mg</name>
</gene>
<keyword evidence="3" id="KW-1185">Reference proteome</keyword>
<evidence type="ECO:0000313" key="3">
    <source>
        <dbReference type="Proteomes" id="UP000029121"/>
    </source>
</evidence>
<dbReference type="Proteomes" id="UP000029121">
    <property type="component" value="Unassembled WGS sequence"/>
</dbReference>
<proteinExistence type="predicted"/>
<accession>R0HFS8</accession>
<evidence type="ECO:0000256" key="1">
    <source>
        <dbReference type="SAM" id="SignalP"/>
    </source>
</evidence>